<keyword evidence="2" id="KW-1133">Transmembrane helix</keyword>
<keyword evidence="2" id="KW-0472">Membrane</keyword>
<dbReference type="EMBL" id="KE145368">
    <property type="protein sequence ID" value="EPE28768.1"/>
    <property type="molecule type" value="Genomic_DNA"/>
</dbReference>
<accession>S3DQL9</accession>
<feature type="transmembrane region" description="Helical" evidence="2">
    <location>
        <begin position="155"/>
        <end position="175"/>
    </location>
</feature>
<evidence type="ECO:0000256" key="2">
    <source>
        <dbReference type="SAM" id="Phobius"/>
    </source>
</evidence>
<evidence type="ECO:0000313" key="4">
    <source>
        <dbReference type="Proteomes" id="UP000016922"/>
    </source>
</evidence>
<dbReference type="RefSeq" id="XP_008084676.1">
    <property type="nucleotide sequence ID" value="XM_008086485.1"/>
</dbReference>
<keyword evidence="4" id="KW-1185">Reference proteome</keyword>
<proteinExistence type="predicted"/>
<dbReference type="Proteomes" id="UP000016922">
    <property type="component" value="Unassembled WGS sequence"/>
</dbReference>
<reference evidence="3 4" key="1">
    <citation type="journal article" date="2013" name="BMC Genomics">
        <title>Genomics-driven discovery of the pneumocandin biosynthetic gene cluster in the fungus Glarea lozoyensis.</title>
        <authorList>
            <person name="Chen L."/>
            <person name="Yue Q."/>
            <person name="Zhang X."/>
            <person name="Xiang M."/>
            <person name="Wang C."/>
            <person name="Li S."/>
            <person name="Che Y."/>
            <person name="Ortiz-Lopez F.J."/>
            <person name="Bills G.F."/>
            <person name="Liu X."/>
            <person name="An Z."/>
        </authorList>
    </citation>
    <scope>NUCLEOTIDE SEQUENCE [LARGE SCALE GENOMIC DNA]</scope>
    <source>
        <strain evidence="4">ATCC 20868 / MF5171</strain>
    </source>
</reference>
<keyword evidence="2" id="KW-0812">Transmembrane</keyword>
<feature type="region of interest" description="Disordered" evidence="1">
    <location>
        <begin position="97"/>
        <end position="149"/>
    </location>
</feature>
<dbReference type="STRING" id="1116229.S3DQL9"/>
<feature type="compositionally biased region" description="Low complexity" evidence="1">
    <location>
        <begin position="129"/>
        <end position="142"/>
    </location>
</feature>
<evidence type="ECO:0000256" key="1">
    <source>
        <dbReference type="SAM" id="MobiDB-lite"/>
    </source>
</evidence>
<protein>
    <submittedName>
        <fullName evidence="3">Uncharacterized protein</fullName>
    </submittedName>
</protein>
<dbReference type="HOGENOM" id="CLU_674468_0_0_1"/>
<dbReference type="KEGG" id="glz:GLAREA_09889"/>
<sequence>MVEQFSPQTSNVSSRNAVSVSSTSHDEETCSRTCFCSMTSTSKSCAKTLVIESIVISSPCVDRVFTTTVLAEVNTTGLNITASTPTVSSSFSQFTATSSSKDSESSSEIKPTAGDDAASTITKETPTYTSPSTTNVATSSSSNKDNTATSSKVDIGIGSAIGGTLIVGVILWLLFRRNRNPMNVRTHEYDNSLEDGSLVEEELPIRGGVITNVDIFLPQPADDNAIVDALSKIRDDIKNHVQNYYHNDDIQAELIDGTEVEELAREISAPPSTVQNLLLNSETRLEAIRLFLAHLILSSWAGQTKYQASLLPREIAFTASSLPAADHTDFAQLALYSKWKTITAALLQGQYGNELGDNDPPNESINLMIATADSVLRPFVGQAESDARQHNLRAIVKRAARFAFLLFS</sequence>
<organism evidence="3 4">
    <name type="scientific">Glarea lozoyensis (strain ATCC 20868 / MF5171)</name>
    <dbReference type="NCBI Taxonomy" id="1116229"/>
    <lineage>
        <taxon>Eukaryota</taxon>
        <taxon>Fungi</taxon>
        <taxon>Dikarya</taxon>
        <taxon>Ascomycota</taxon>
        <taxon>Pezizomycotina</taxon>
        <taxon>Leotiomycetes</taxon>
        <taxon>Helotiales</taxon>
        <taxon>Helotiaceae</taxon>
        <taxon>Glarea</taxon>
    </lineage>
</organism>
<dbReference type="OrthoDB" id="5421765at2759"/>
<dbReference type="eggNOG" id="ENOG502SVX1">
    <property type="taxonomic scope" value="Eukaryota"/>
</dbReference>
<dbReference type="AlphaFoldDB" id="S3DQL9"/>
<feature type="region of interest" description="Disordered" evidence="1">
    <location>
        <begin position="1"/>
        <end position="22"/>
    </location>
</feature>
<feature type="compositionally biased region" description="Polar residues" evidence="1">
    <location>
        <begin position="119"/>
        <end position="128"/>
    </location>
</feature>
<gene>
    <name evidence="3" type="ORF">GLAREA_09889</name>
</gene>
<feature type="compositionally biased region" description="Low complexity" evidence="1">
    <location>
        <begin position="9"/>
        <end position="22"/>
    </location>
</feature>
<evidence type="ECO:0000313" key="3">
    <source>
        <dbReference type="EMBL" id="EPE28768.1"/>
    </source>
</evidence>
<name>S3DQL9_GLAL2</name>
<dbReference type="GeneID" id="19468936"/>